<keyword evidence="1" id="KW-0479">Metal-binding</keyword>
<reference evidence="5" key="1">
    <citation type="submission" date="2020-11" db="EMBL/GenBank/DDBJ databases">
        <authorList>
            <consortium name="DOE Joint Genome Institute"/>
            <person name="Ahrendt S."/>
            <person name="Riley R."/>
            <person name="Andreopoulos W."/>
            <person name="Labutti K."/>
            <person name="Pangilinan J."/>
            <person name="Ruiz-Duenas F.J."/>
            <person name="Barrasa J.M."/>
            <person name="Sanchez-Garcia M."/>
            <person name="Camarero S."/>
            <person name="Miyauchi S."/>
            <person name="Serrano A."/>
            <person name="Linde D."/>
            <person name="Babiker R."/>
            <person name="Drula E."/>
            <person name="Ayuso-Fernandez I."/>
            <person name="Pacheco R."/>
            <person name="Padilla G."/>
            <person name="Ferreira P."/>
            <person name="Barriuso J."/>
            <person name="Kellner H."/>
            <person name="Castanera R."/>
            <person name="Alfaro M."/>
            <person name="Ramirez L."/>
            <person name="Pisabarro A.G."/>
            <person name="Kuo A."/>
            <person name="Tritt A."/>
            <person name="Lipzen A."/>
            <person name="He G."/>
            <person name="Yan M."/>
            <person name="Ng V."/>
            <person name="Cullen D."/>
            <person name="Martin F."/>
            <person name="Rosso M.-N."/>
            <person name="Henrissat B."/>
            <person name="Hibbett D."/>
            <person name="Martinez A.T."/>
            <person name="Grigoriev I.V."/>
        </authorList>
    </citation>
    <scope>NUCLEOTIDE SEQUENCE</scope>
    <source>
        <strain evidence="5">CBS 247.69</strain>
    </source>
</reference>
<feature type="region of interest" description="Disordered" evidence="3">
    <location>
        <begin position="1"/>
        <end position="29"/>
    </location>
</feature>
<dbReference type="GO" id="GO:0008270">
    <property type="term" value="F:zinc ion binding"/>
    <property type="evidence" value="ECO:0007669"/>
    <property type="project" value="InterPro"/>
</dbReference>
<feature type="region of interest" description="Disordered" evidence="3">
    <location>
        <begin position="619"/>
        <end position="670"/>
    </location>
</feature>
<dbReference type="InterPro" id="IPR007219">
    <property type="entry name" value="XnlR_reg_dom"/>
</dbReference>
<dbReference type="CDD" id="cd12148">
    <property type="entry name" value="fungal_TF_MHR"/>
    <property type="match status" value="1"/>
</dbReference>
<keyword evidence="6" id="KW-1185">Reference proteome</keyword>
<dbReference type="EMBL" id="MU150237">
    <property type="protein sequence ID" value="KAF9467428.1"/>
    <property type="molecule type" value="Genomic_DNA"/>
</dbReference>
<dbReference type="InterPro" id="IPR050987">
    <property type="entry name" value="AtrR-like"/>
</dbReference>
<keyword evidence="2" id="KW-0539">Nucleus</keyword>
<feature type="domain" description="Xylanolytic transcriptional activator regulatory" evidence="4">
    <location>
        <begin position="322"/>
        <end position="394"/>
    </location>
</feature>
<evidence type="ECO:0000256" key="2">
    <source>
        <dbReference type="ARBA" id="ARBA00023242"/>
    </source>
</evidence>
<organism evidence="5 6">
    <name type="scientific">Collybia nuda</name>
    <dbReference type="NCBI Taxonomy" id="64659"/>
    <lineage>
        <taxon>Eukaryota</taxon>
        <taxon>Fungi</taxon>
        <taxon>Dikarya</taxon>
        <taxon>Basidiomycota</taxon>
        <taxon>Agaricomycotina</taxon>
        <taxon>Agaricomycetes</taxon>
        <taxon>Agaricomycetidae</taxon>
        <taxon>Agaricales</taxon>
        <taxon>Tricholomatineae</taxon>
        <taxon>Clitocybaceae</taxon>
        <taxon>Collybia</taxon>
    </lineage>
</organism>
<dbReference type="SMART" id="SM00906">
    <property type="entry name" value="Fungal_trans"/>
    <property type="match status" value="1"/>
</dbReference>
<proteinExistence type="predicted"/>
<dbReference type="Proteomes" id="UP000807353">
    <property type="component" value="Unassembled WGS sequence"/>
</dbReference>
<dbReference type="CDD" id="cd00067">
    <property type="entry name" value="GAL4"/>
    <property type="match status" value="1"/>
</dbReference>
<dbReference type="PANTHER" id="PTHR46910">
    <property type="entry name" value="TRANSCRIPTION FACTOR PDR1"/>
    <property type="match status" value="1"/>
</dbReference>
<evidence type="ECO:0000313" key="6">
    <source>
        <dbReference type="Proteomes" id="UP000807353"/>
    </source>
</evidence>
<evidence type="ECO:0000259" key="4">
    <source>
        <dbReference type="SMART" id="SM00906"/>
    </source>
</evidence>
<feature type="region of interest" description="Disordered" evidence="3">
    <location>
        <begin position="107"/>
        <end position="128"/>
    </location>
</feature>
<dbReference type="InterPro" id="IPR036864">
    <property type="entry name" value="Zn2-C6_fun-type_DNA-bd_sf"/>
</dbReference>
<dbReference type="InterPro" id="IPR001138">
    <property type="entry name" value="Zn2Cys6_DnaBD"/>
</dbReference>
<dbReference type="AlphaFoldDB" id="A0A9P5YEJ7"/>
<dbReference type="Pfam" id="PF04082">
    <property type="entry name" value="Fungal_trans"/>
    <property type="match status" value="1"/>
</dbReference>
<evidence type="ECO:0000256" key="1">
    <source>
        <dbReference type="ARBA" id="ARBA00022723"/>
    </source>
</evidence>
<name>A0A9P5YEJ7_9AGAR</name>
<accession>A0A9P5YEJ7</accession>
<dbReference type="OrthoDB" id="4456959at2759"/>
<dbReference type="PANTHER" id="PTHR46910:SF38">
    <property type="entry name" value="ZN(2)-C6 FUNGAL-TYPE DOMAIN-CONTAINING PROTEIN"/>
    <property type="match status" value="1"/>
</dbReference>
<dbReference type="GO" id="GO:0003677">
    <property type="term" value="F:DNA binding"/>
    <property type="evidence" value="ECO:0007669"/>
    <property type="project" value="InterPro"/>
</dbReference>
<dbReference type="Gene3D" id="4.10.240.10">
    <property type="entry name" value="Zn(2)-C6 fungal-type DNA-binding domain"/>
    <property type="match status" value="1"/>
</dbReference>
<sequence length="837" mass="95218">MATAEDKDTILDDSKPLKPSKKQRTPGACDLCKKKKSDSAQMPGNRCTNCIQSTAECTHKEVAKVQQRGNYVESLENRLEAMERLFKKLLPSVDINKEINEGLAENVAVSEPSSLPRNDDDPSDGDVVTRMSRLHVDPRQNRFFGKSSGYQLIQTALEIRSEYTGEEREFGKAQLRARRLEFWTQPPWRVIHPELEPEPPGFIFPEADLIHSLVDAYFEQVNPFLPLLHRPSFEESVAQGLHYIDNSFGSTLLLVCALGSRYSEDPRVFISDANSLHSAGWKWFDQVPLNRKTFISKPSLSELQNHSLSAFFLRSTEMPQGCWTQLSMAMCMLQEIGAHRRRPVPTPTAENEEWKRVFWVLMSQHRLTGSFSGTPCILQDEDFDIEFPIECDDEYWNHPDPSLNFQQPPGKPSSMSFFICYLRLMDILAYAMRYIYSIKAPNLEFGHGLRRYSDQQIIVDLDSALNSWMDSVPDHLRWNPKGENKLFKQQSATLHATYYHLQIFIHRPFIPSFRNSSPTTFPSLAICTNAARSCCHVLDVQGKDEIPFFGTHMCLFSATVILLLNIWSGKRSGMAPHPRQDIEDVKKCFNLLKLCERRWSSAGRYWDILSELASAGDLSLSPPAAPSNKRPREDDDPQSQYAPRPPPGLKYLSNTHLPPKDSPSPPNFALPMYSNELGSLPIYGQFNFLDSHWRPERVASFRDTRTDLPSSHSSQTQEIFNNNPLLGPPFDNNTPRSNLVSSEPPVSTQSSFQRGIHRDWDFNHTLGSAHRDAVAPVAPLIPYGETSRNSAPVMDDDTLNMWTTAPTGFELDEWGTYISNVNHMTHGPFLFPNHHHH</sequence>
<evidence type="ECO:0000256" key="3">
    <source>
        <dbReference type="SAM" id="MobiDB-lite"/>
    </source>
</evidence>
<comment type="caution">
    <text evidence="5">The sequence shown here is derived from an EMBL/GenBank/DDBJ whole genome shotgun (WGS) entry which is preliminary data.</text>
</comment>
<feature type="compositionally biased region" description="Basic and acidic residues" evidence="3">
    <location>
        <begin position="1"/>
        <end position="16"/>
    </location>
</feature>
<gene>
    <name evidence="5" type="ORF">BDZ94DRAFT_1156264</name>
</gene>
<dbReference type="GO" id="GO:0006351">
    <property type="term" value="P:DNA-templated transcription"/>
    <property type="evidence" value="ECO:0007669"/>
    <property type="project" value="InterPro"/>
</dbReference>
<evidence type="ECO:0000313" key="5">
    <source>
        <dbReference type="EMBL" id="KAF9467428.1"/>
    </source>
</evidence>
<dbReference type="GO" id="GO:0000981">
    <property type="term" value="F:DNA-binding transcription factor activity, RNA polymerase II-specific"/>
    <property type="evidence" value="ECO:0007669"/>
    <property type="project" value="InterPro"/>
</dbReference>
<protein>
    <submittedName>
        <fullName evidence="5">Fungal-specific transcription factor domain-containing protein</fullName>
    </submittedName>
</protein>